<evidence type="ECO:0000256" key="2">
    <source>
        <dbReference type="ARBA" id="ARBA00006375"/>
    </source>
</evidence>
<comment type="subcellular location">
    <subcellularLocation>
        <location evidence="1">Membrane</location>
        <topology evidence="1">Multi-pass membrane protein</topology>
    </subcellularLocation>
</comment>
<evidence type="ECO:0000256" key="1">
    <source>
        <dbReference type="ARBA" id="ARBA00004141"/>
    </source>
</evidence>
<dbReference type="PROSITE" id="PS50920">
    <property type="entry name" value="SOLCAR"/>
    <property type="match status" value="1"/>
</dbReference>
<evidence type="ECO:0000313" key="10">
    <source>
        <dbReference type="Ensembl" id="ENSRFEP00010000669.1"/>
    </source>
</evidence>
<comment type="similarity">
    <text evidence="2 9">Belongs to the mitochondrial carrier (TC 2.A.29) family.</text>
</comment>
<dbReference type="GeneTree" id="ENSGT00920000149145"/>
<protein>
    <recommendedName>
        <fullName evidence="12">Solute carrier family 25 member 32</fullName>
    </recommendedName>
</protein>
<keyword evidence="5" id="KW-0677">Repeat</keyword>
<dbReference type="Proteomes" id="UP000472240">
    <property type="component" value="Chromosome 6"/>
</dbReference>
<dbReference type="SUPFAM" id="SSF103506">
    <property type="entry name" value="Mitochondrial carrier"/>
    <property type="match status" value="1"/>
</dbReference>
<dbReference type="GO" id="GO:0006862">
    <property type="term" value="P:nucleotide transport"/>
    <property type="evidence" value="ECO:0007669"/>
    <property type="project" value="InterPro"/>
</dbReference>
<keyword evidence="6" id="KW-1133">Transmembrane helix</keyword>
<dbReference type="Gene3D" id="1.50.40.10">
    <property type="entry name" value="Mitochondrial carrier domain"/>
    <property type="match status" value="1"/>
</dbReference>
<evidence type="ECO:0000256" key="5">
    <source>
        <dbReference type="ARBA" id="ARBA00022737"/>
    </source>
</evidence>
<keyword evidence="11" id="KW-1185">Reference proteome</keyword>
<dbReference type="OMA" id="WRACSAY"/>
<evidence type="ECO:0000313" key="11">
    <source>
        <dbReference type="Proteomes" id="UP000472240"/>
    </source>
</evidence>
<evidence type="ECO:0000256" key="4">
    <source>
        <dbReference type="ARBA" id="ARBA00022692"/>
    </source>
</evidence>
<dbReference type="InterPro" id="IPR044712">
    <property type="entry name" value="SLC25A32-like"/>
</dbReference>
<dbReference type="Ensembl" id="ENSRFET00010000762.1">
    <property type="protein sequence ID" value="ENSRFEP00010000669.1"/>
    <property type="gene ID" value="ENSRFEG00010000549.1"/>
</dbReference>
<dbReference type="InterPro" id="IPR023395">
    <property type="entry name" value="MCP_dom_sf"/>
</dbReference>
<name>A0A671DR44_RHIFE</name>
<evidence type="ECO:0008006" key="12">
    <source>
        <dbReference type="Google" id="ProtNLM"/>
    </source>
</evidence>
<reference evidence="10" key="5">
    <citation type="submission" date="2025-09" db="UniProtKB">
        <authorList>
            <consortium name="Ensembl"/>
        </authorList>
    </citation>
    <scope>IDENTIFICATION</scope>
</reference>
<sequence length="164" mass="18088">MTSQGQWAPGSSAWSTVFRHVWYGTRYENLVAGVSGGVLSNLALHLLDLVKTRFAVSDGLERRPKYKGILHCLTTIWKLDGLRGLHQGVTPNVWGAGLSWGLCFLFYNAIKSYKTEGRTQGLEATEYLDSAAEAGAVTLNHKPIIGIYAWAVWNITRCPSVYGI</sequence>
<dbReference type="GO" id="GO:0055085">
    <property type="term" value="P:transmembrane transport"/>
    <property type="evidence" value="ECO:0007669"/>
    <property type="project" value="InterPro"/>
</dbReference>
<reference evidence="10 11" key="1">
    <citation type="journal article" date="2015" name="Annu Rev Anim Biosci">
        <title>The Genome 10K Project: a way forward.</title>
        <authorList>
            <person name="Koepfli K.P."/>
            <person name="Paten B."/>
            <person name="O'Brien S.J."/>
            <person name="Koepfli K.P."/>
            <person name="Paten B."/>
            <person name="Antunes A."/>
            <person name="Belov K."/>
            <person name="Bustamante C."/>
            <person name="Castoe T.A."/>
            <person name="Clawson H."/>
            <person name="Crawford A.J."/>
            <person name="Diekhans M."/>
            <person name="Distel D."/>
            <person name="Durbin R."/>
            <person name="Earl D."/>
            <person name="Fujita M.K."/>
            <person name="Gamble T."/>
            <person name="Georges A."/>
            <person name="Gemmell N."/>
            <person name="Gilbert M.T."/>
            <person name="Graves J.M."/>
            <person name="Green R.E."/>
            <person name="Hickey G."/>
            <person name="Jarvis E.D."/>
            <person name="Johnson W."/>
            <person name="Komissarov A."/>
            <person name="Korf I."/>
            <person name="Kuhn R."/>
            <person name="Larkin D.M."/>
            <person name="Lewin H."/>
            <person name="Lopez J.V."/>
            <person name="Ma J."/>
            <person name="Marques-Bonet T."/>
            <person name="Miller W."/>
            <person name="Murphy R."/>
            <person name="Pevzner P."/>
            <person name="Shapiro B."/>
            <person name="Steiner C."/>
            <person name="Tamazian G."/>
            <person name="Venkatesh B."/>
            <person name="Wang J."/>
            <person name="Wayne R."/>
            <person name="Wiley E."/>
            <person name="Yang H."/>
            <person name="Zhang G."/>
            <person name="Haussler D."/>
            <person name="Ryder O."/>
            <person name="O'Brien S.J."/>
        </authorList>
    </citation>
    <scope>NUCLEOTIDE SEQUENCE</scope>
</reference>
<dbReference type="InterPro" id="IPR018108">
    <property type="entry name" value="MCP_transmembrane"/>
</dbReference>
<proteinExistence type="inferred from homology"/>
<keyword evidence="3 9" id="KW-0813">Transport</keyword>
<evidence type="ECO:0000256" key="9">
    <source>
        <dbReference type="RuleBase" id="RU000488"/>
    </source>
</evidence>
<evidence type="ECO:0000256" key="3">
    <source>
        <dbReference type="ARBA" id="ARBA00022448"/>
    </source>
</evidence>
<accession>A0A671DR44</accession>
<evidence type="ECO:0000256" key="7">
    <source>
        <dbReference type="ARBA" id="ARBA00023136"/>
    </source>
</evidence>
<dbReference type="AlphaFoldDB" id="A0A671DR44"/>
<dbReference type="InParanoid" id="A0A671DR44"/>
<dbReference type="Pfam" id="PF00153">
    <property type="entry name" value="Mito_carr"/>
    <property type="match status" value="1"/>
</dbReference>
<dbReference type="GO" id="GO:0016020">
    <property type="term" value="C:membrane"/>
    <property type="evidence" value="ECO:0007669"/>
    <property type="project" value="UniProtKB-SubCell"/>
</dbReference>
<reference evidence="11" key="3">
    <citation type="submission" date="2018-12" db="EMBL/GenBank/DDBJ databases">
        <title>G10K-VGP greater horseshoe bat female genome, primary haplotype.</title>
        <authorList>
            <person name="Teeling E."/>
            <person name="Myers G."/>
            <person name="Vernes S."/>
            <person name="Pippel M."/>
            <person name="Winkler S."/>
            <person name="Fedrigo O."/>
            <person name="Rhie A."/>
            <person name="Koren S."/>
            <person name="Phillippy A."/>
            <person name="Lewin H."/>
            <person name="Damas J."/>
            <person name="Howe K."/>
            <person name="Mountcastle J."/>
            <person name="Jarvis E.D."/>
        </authorList>
    </citation>
    <scope>NUCLEOTIDE SEQUENCE [LARGE SCALE GENOMIC DNA]</scope>
</reference>
<reference evidence="10 11" key="2">
    <citation type="journal article" date="2018" name="Annu Rev Anim Biosci">
        <title>Bat Biology, Genomes, and the Bat1K Project: To Generate Chromosome-Level Genomes for All Living Bat Species.</title>
        <authorList>
            <person name="Teeling E.C."/>
            <person name="Vernes S.C."/>
            <person name="Davalos L.M."/>
            <person name="Ray D.A."/>
            <person name="Gilbert M.T.P."/>
            <person name="Myers E."/>
        </authorList>
    </citation>
    <scope>NUCLEOTIDE SEQUENCE</scope>
</reference>
<keyword evidence="7 8" id="KW-0472">Membrane</keyword>
<evidence type="ECO:0000256" key="8">
    <source>
        <dbReference type="PROSITE-ProRule" id="PRU00282"/>
    </source>
</evidence>
<feature type="repeat" description="Solcar" evidence="8">
    <location>
        <begin position="24"/>
        <end position="113"/>
    </location>
</feature>
<keyword evidence="4 8" id="KW-0812">Transmembrane</keyword>
<organism evidence="10 11">
    <name type="scientific">Rhinolophus ferrumequinum</name>
    <name type="common">Greater horseshoe bat</name>
    <dbReference type="NCBI Taxonomy" id="59479"/>
    <lineage>
        <taxon>Eukaryota</taxon>
        <taxon>Metazoa</taxon>
        <taxon>Chordata</taxon>
        <taxon>Craniata</taxon>
        <taxon>Vertebrata</taxon>
        <taxon>Euteleostomi</taxon>
        <taxon>Mammalia</taxon>
        <taxon>Eutheria</taxon>
        <taxon>Laurasiatheria</taxon>
        <taxon>Chiroptera</taxon>
        <taxon>Yinpterochiroptera</taxon>
        <taxon>Rhinolophoidea</taxon>
        <taxon>Rhinolophidae</taxon>
        <taxon>Rhinolophinae</taxon>
        <taxon>Rhinolophus</taxon>
    </lineage>
</organism>
<evidence type="ECO:0000256" key="6">
    <source>
        <dbReference type="ARBA" id="ARBA00022989"/>
    </source>
</evidence>
<reference evidence="10" key="4">
    <citation type="submission" date="2025-08" db="UniProtKB">
        <authorList>
            <consortium name="Ensembl"/>
        </authorList>
    </citation>
    <scope>IDENTIFICATION</scope>
</reference>
<dbReference type="PANTHER" id="PTHR45683">
    <property type="entry name" value="MITOCHONDRIAL NICOTINAMIDE ADENINE DINUCLEOTIDE TRANSPORTER 1-RELATED-RELATED"/>
    <property type="match status" value="1"/>
</dbReference>